<evidence type="ECO:0000313" key="2">
    <source>
        <dbReference type="Proteomes" id="UP001055879"/>
    </source>
</evidence>
<keyword evidence="2" id="KW-1185">Reference proteome</keyword>
<accession>A0ACB9B040</accession>
<reference evidence="2" key="1">
    <citation type="journal article" date="2022" name="Mol. Ecol. Resour.">
        <title>The genomes of chicory, endive, great burdock and yacon provide insights into Asteraceae palaeo-polyploidization history and plant inulin production.</title>
        <authorList>
            <person name="Fan W."/>
            <person name="Wang S."/>
            <person name="Wang H."/>
            <person name="Wang A."/>
            <person name="Jiang F."/>
            <person name="Liu H."/>
            <person name="Zhao H."/>
            <person name="Xu D."/>
            <person name="Zhang Y."/>
        </authorList>
    </citation>
    <scope>NUCLEOTIDE SEQUENCE [LARGE SCALE GENOMIC DNA]</scope>
    <source>
        <strain evidence="2">cv. Niubang</strain>
    </source>
</reference>
<dbReference type="EMBL" id="CM042053">
    <property type="protein sequence ID" value="KAI3715867.1"/>
    <property type="molecule type" value="Genomic_DNA"/>
</dbReference>
<reference evidence="1 2" key="2">
    <citation type="journal article" date="2022" name="Mol. Ecol. Resour.">
        <title>The genomes of chicory, endive, great burdock and yacon provide insights into Asteraceae paleo-polyploidization history and plant inulin production.</title>
        <authorList>
            <person name="Fan W."/>
            <person name="Wang S."/>
            <person name="Wang H."/>
            <person name="Wang A."/>
            <person name="Jiang F."/>
            <person name="Liu H."/>
            <person name="Zhao H."/>
            <person name="Xu D."/>
            <person name="Zhang Y."/>
        </authorList>
    </citation>
    <scope>NUCLEOTIDE SEQUENCE [LARGE SCALE GENOMIC DNA]</scope>
    <source>
        <strain evidence="2">cv. Niubang</strain>
    </source>
</reference>
<sequence>MTEIETCDGDGEPNREMEIEAGEMIGFLPADDLKCRRLHGPVVPSTGGVKIPVNVGVDGMVAGRGKLGSDGNIPVDEVKGGNDGSGSEVAGVVGKAGTPGKPGMVKRRRPMVVSRLPEKMRAAKREKMMRVVVAIWTVSCFAMRS</sequence>
<dbReference type="Proteomes" id="UP001055879">
    <property type="component" value="Linkage Group LG07"/>
</dbReference>
<protein>
    <submittedName>
        <fullName evidence="1">Uncharacterized protein</fullName>
    </submittedName>
</protein>
<comment type="caution">
    <text evidence="1">The sequence shown here is derived from an EMBL/GenBank/DDBJ whole genome shotgun (WGS) entry which is preliminary data.</text>
</comment>
<name>A0ACB9B040_ARCLA</name>
<proteinExistence type="predicted"/>
<organism evidence="1 2">
    <name type="scientific">Arctium lappa</name>
    <name type="common">Greater burdock</name>
    <name type="synonym">Lappa major</name>
    <dbReference type="NCBI Taxonomy" id="4217"/>
    <lineage>
        <taxon>Eukaryota</taxon>
        <taxon>Viridiplantae</taxon>
        <taxon>Streptophyta</taxon>
        <taxon>Embryophyta</taxon>
        <taxon>Tracheophyta</taxon>
        <taxon>Spermatophyta</taxon>
        <taxon>Magnoliopsida</taxon>
        <taxon>eudicotyledons</taxon>
        <taxon>Gunneridae</taxon>
        <taxon>Pentapetalae</taxon>
        <taxon>asterids</taxon>
        <taxon>campanulids</taxon>
        <taxon>Asterales</taxon>
        <taxon>Asteraceae</taxon>
        <taxon>Carduoideae</taxon>
        <taxon>Cardueae</taxon>
        <taxon>Arctiinae</taxon>
        <taxon>Arctium</taxon>
    </lineage>
</organism>
<gene>
    <name evidence="1" type="ORF">L6452_22855</name>
</gene>
<evidence type="ECO:0000313" key="1">
    <source>
        <dbReference type="EMBL" id="KAI3715867.1"/>
    </source>
</evidence>